<accession>A0AA39X8C1</accession>
<dbReference type="AlphaFoldDB" id="A0AA39X8C1"/>
<dbReference type="EMBL" id="JAULSR010000002">
    <property type="protein sequence ID" value="KAK0628797.1"/>
    <property type="molecule type" value="Genomic_DNA"/>
</dbReference>
<reference evidence="1" key="1">
    <citation type="submission" date="2023-06" db="EMBL/GenBank/DDBJ databases">
        <title>Genome-scale phylogeny and comparative genomics of the fungal order Sordariales.</title>
        <authorList>
            <consortium name="Lawrence Berkeley National Laboratory"/>
            <person name="Hensen N."/>
            <person name="Bonometti L."/>
            <person name="Westerberg I."/>
            <person name="Brannstrom I.O."/>
            <person name="Guillou S."/>
            <person name="Cros-Aarteil S."/>
            <person name="Calhoun S."/>
            <person name="Haridas S."/>
            <person name="Kuo A."/>
            <person name="Mondo S."/>
            <person name="Pangilinan J."/>
            <person name="Riley R."/>
            <person name="LaButti K."/>
            <person name="Andreopoulos B."/>
            <person name="Lipzen A."/>
            <person name="Chen C."/>
            <person name="Yanf M."/>
            <person name="Daum C."/>
            <person name="Ng V."/>
            <person name="Clum A."/>
            <person name="Steindorff A."/>
            <person name="Ohm R."/>
            <person name="Martin F."/>
            <person name="Silar P."/>
            <person name="Natvig D."/>
            <person name="Lalanne C."/>
            <person name="Gautier V."/>
            <person name="Ament-velasquez S.L."/>
            <person name="Kruys A."/>
            <person name="Hutchinson M.I."/>
            <person name="Powell A.J."/>
            <person name="Barry K."/>
            <person name="Miller A.N."/>
            <person name="Grigoriev I.V."/>
            <person name="Debuchy R."/>
            <person name="Gladieux P."/>
            <person name="Thoren M.H."/>
            <person name="Johannesson H."/>
        </authorList>
    </citation>
    <scope>NUCLEOTIDE SEQUENCE</scope>
    <source>
        <strain evidence="1">SMH3391-2</strain>
    </source>
</reference>
<name>A0AA39X8C1_9PEZI</name>
<keyword evidence="2" id="KW-1185">Reference proteome</keyword>
<proteinExistence type="predicted"/>
<dbReference type="Proteomes" id="UP001174934">
    <property type="component" value="Unassembled WGS sequence"/>
</dbReference>
<sequence>MPWPEDNKQWLLDELRRSDRTPCTGDYEEYAEALGVTADEVRRETELLRFTARMLAAKKGKVVAGWARE</sequence>
<evidence type="ECO:0000313" key="1">
    <source>
        <dbReference type="EMBL" id="KAK0628797.1"/>
    </source>
</evidence>
<evidence type="ECO:0000313" key="2">
    <source>
        <dbReference type="Proteomes" id="UP001174934"/>
    </source>
</evidence>
<comment type="caution">
    <text evidence="1">The sequence shown here is derived from an EMBL/GenBank/DDBJ whole genome shotgun (WGS) entry which is preliminary data.</text>
</comment>
<protein>
    <submittedName>
        <fullName evidence="1">Uncharacterized protein</fullName>
    </submittedName>
</protein>
<gene>
    <name evidence="1" type="ORF">B0T17DRAFT_523742</name>
</gene>
<organism evidence="1 2">
    <name type="scientific">Bombardia bombarda</name>
    <dbReference type="NCBI Taxonomy" id="252184"/>
    <lineage>
        <taxon>Eukaryota</taxon>
        <taxon>Fungi</taxon>
        <taxon>Dikarya</taxon>
        <taxon>Ascomycota</taxon>
        <taxon>Pezizomycotina</taxon>
        <taxon>Sordariomycetes</taxon>
        <taxon>Sordariomycetidae</taxon>
        <taxon>Sordariales</taxon>
        <taxon>Lasiosphaeriaceae</taxon>
        <taxon>Bombardia</taxon>
    </lineage>
</organism>